<dbReference type="EMBL" id="PVUE01000009">
    <property type="protein sequence ID" value="PRZ41544.1"/>
    <property type="molecule type" value="Genomic_DNA"/>
</dbReference>
<dbReference type="Gene3D" id="3.90.1150.10">
    <property type="entry name" value="Aspartate Aminotransferase, domain 1"/>
    <property type="match status" value="1"/>
</dbReference>
<dbReference type="PANTHER" id="PTHR43094">
    <property type="entry name" value="AMINOTRANSFERASE"/>
    <property type="match status" value="1"/>
</dbReference>
<dbReference type="OrthoDB" id="9801834at2"/>
<keyword evidence="2 3" id="KW-0663">Pyridoxal phosphate</keyword>
<keyword evidence="4" id="KW-0032">Aminotransferase</keyword>
<protein>
    <submittedName>
        <fullName evidence="4">Adenosylmethionine-8-amino-7-oxononanoate aminotransferase</fullName>
    </submittedName>
</protein>
<dbReference type="GO" id="GO:0008483">
    <property type="term" value="F:transaminase activity"/>
    <property type="evidence" value="ECO:0007669"/>
    <property type="project" value="UniProtKB-KW"/>
</dbReference>
<dbReference type="PANTHER" id="PTHR43094:SF1">
    <property type="entry name" value="AMINOTRANSFERASE CLASS-III"/>
    <property type="match status" value="1"/>
</dbReference>
<name>A0A2T0ZZ35_9ACTN</name>
<reference evidence="4 5" key="1">
    <citation type="submission" date="2018-03" db="EMBL/GenBank/DDBJ databases">
        <title>Genomic Encyclopedia of Archaeal and Bacterial Type Strains, Phase II (KMG-II): from individual species to whole genera.</title>
        <authorList>
            <person name="Goeker M."/>
        </authorList>
    </citation>
    <scope>NUCLEOTIDE SEQUENCE [LARGE SCALE GENOMIC DNA]</scope>
    <source>
        <strain evidence="4 5">DSM 100065</strain>
    </source>
</reference>
<accession>A0A2T0ZZ35</accession>
<dbReference type="GO" id="GO:0030170">
    <property type="term" value="F:pyridoxal phosphate binding"/>
    <property type="evidence" value="ECO:0007669"/>
    <property type="project" value="InterPro"/>
</dbReference>
<comment type="similarity">
    <text evidence="1 3">Belongs to the class-III pyridoxal-phosphate-dependent aminotransferase family.</text>
</comment>
<dbReference type="InterPro" id="IPR015421">
    <property type="entry name" value="PyrdxlP-dep_Trfase_major"/>
</dbReference>
<evidence type="ECO:0000313" key="5">
    <source>
        <dbReference type="Proteomes" id="UP000237752"/>
    </source>
</evidence>
<dbReference type="CDD" id="cd00610">
    <property type="entry name" value="OAT_like"/>
    <property type="match status" value="1"/>
</dbReference>
<sequence>MTTKFWHPQALMSTVKNSEIVLVRGEGSHVWTDNGTKLFDATAGLWYANIGHGQRAVTEAVSKQMDELETFHTFGAFANPMAKDVCERIVGLAPMGPDASVFLVSGGSDAIDTAAKLARRYFTATGRPEKRVIVSRENAYHGLHGFGTALGWMEGNRAGYGDLDPDIIRASATDWSDVEKVFANTGPELIAAFFCEPIIGAGGAIFPGQEYLTKVRELCRQHDILFVADEVITGFGRTGTWFASERFNLDPDMITFAKGVTSGYLPLGGVVISPKVGAPFWDDGSEIPFKHGMTYSGHASCCAAAMANLDILENDGLLQRVTDLEKPLAEALNSLDDHPDVVQIRSGVGLIGGVVVSSPQLGARMEADLLERGVITRKIGDGSALQVSPPFVMTDDEMAWMVDQFRASLNAVS</sequence>
<dbReference type="InterPro" id="IPR049704">
    <property type="entry name" value="Aminotrans_3_PPA_site"/>
</dbReference>
<dbReference type="PIRSF" id="PIRSF000521">
    <property type="entry name" value="Transaminase_4ab_Lys_Orn"/>
    <property type="match status" value="1"/>
</dbReference>
<proteinExistence type="inferred from homology"/>
<evidence type="ECO:0000256" key="1">
    <source>
        <dbReference type="ARBA" id="ARBA00008954"/>
    </source>
</evidence>
<keyword evidence="4" id="KW-0808">Transferase</keyword>
<evidence type="ECO:0000256" key="3">
    <source>
        <dbReference type="RuleBase" id="RU003560"/>
    </source>
</evidence>
<evidence type="ECO:0000256" key="2">
    <source>
        <dbReference type="ARBA" id="ARBA00022898"/>
    </source>
</evidence>
<keyword evidence="5" id="KW-1185">Reference proteome</keyword>
<dbReference type="InterPro" id="IPR015424">
    <property type="entry name" value="PyrdxlP-dep_Trfase"/>
</dbReference>
<organism evidence="4 5">
    <name type="scientific">Antricoccus suffuscus</name>
    <dbReference type="NCBI Taxonomy" id="1629062"/>
    <lineage>
        <taxon>Bacteria</taxon>
        <taxon>Bacillati</taxon>
        <taxon>Actinomycetota</taxon>
        <taxon>Actinomycetes</taxon>
        <taxon>Geodermatophilales</taxon>
        <taxon>Antricoccaceae</taxon>
        <taxon>Antricoccus</taxon>
    </lineage>
</organism>
<dbReference type="PROSITE" id="PS00600">
    <property type="entry name" value="AA_TRANSFER_CLASS_3"/>
    <property type="match status" value="1"/>
</dbReference>
<gene>
    <name evidence="4" type="ORF">CLV47_10991</name>
</gene>
<comment type="caution">
    <text evidence="4">The sequence shown here is derived from an EMBL/GenBank/DDBJ whole genome shotgun (WGS) entry which is preliminary data.</text>
</comment>
<dbReference type="InterPro" id="IPR005814">
    <property type="entry name" value="Aminotrans_3"/>
</dbReference>
<dbReference type="Gene3D" id="3.40.640.10">
    <property type="entry name" value="Type I PLP-dependent aspartate aminotransferase-like (Major domain)"/>
    <property type="match status" value="1"/>
</dbReference>
<dbReference type="Proteomes" id="UP000237752">
    <property type="component" value="Unassembled WGS sequence"/>
</dbReference>
<dbReference type="SUPFAM" id="SSF53383">
    <property type="entry name" value="PLP-dependent transferases"/>
    <property type="match status" value="1"/>
</dbReference>
<dbReference type="RefSeq" id="WP_106349301.1">
    <property type="nucleotide sequence ID" value="NZ_PVUE01000009.1"/>
</dbReference>
<dbReference type="AlphaFoldDB" id="A0A2T0ZZ35"/>
<dbReference type="Pfam" id="PF00202">
    <property type="entry name" value="Aminotran_3"/>
    <property type="match status" value="1"/>
</dbReference>
<dbReference type="InterPro" id="IPR015422">
    <property type="entry name" value="PyrdxlP-dep_Trfase_small"/>
</dbReference>
<evidence type="ECO:0000313" key="4">
    <source>
        <dbReference type="EMBL" id="PRZ41544.1"/>
    </source>
</evidence>